<dbReference type="Ensembl" id="ENSCCRT00015050959.1">
    <property type="protein sequence ID" value="ENSCCRP00015049305.1"/>
    <property type="gene ID" value="ENSCCRG00015020373.1"/>
</dbReference>
<dbReference type="GO" id="GO:0004623">
    <property type="term" value="F:phospholipase A2 activity"/>
    <property type="evidence" value="ECO:0007669"/>
    <property type="project" value="TreeGrafter"/>
</dbReference>
<name>A0A8C1VB73_CYPCA</name>
<accession>A0A8C1VB73</accession>
<dbReference type="InterPro" id="IPR007053">
    <property type="entry name" value="LRAT_dom"/>
</dbReference>
<dbReference type="InterPro" id="IPR051496">
    <property type="entry name" value="H-rev107_PLA/AT"/>
</dbReference>
<organism evidence="6 7">
    <name type="scientific">Cyprinus carpio</name>
    <name type="common">Common carp</name>
    <dbReference type="NCBI Taxonomy" id="7962"/>
    <lineage>
        <taxon>Eukaryota</taxon>
        <taxon>Metazoa</taxon>
        <taxon>Chordata</taxon>
        <taxon>Craniata</taxon>
        <taxon>Vertebrata</taxon>
        <taxon>Euteleostomi</taxon>
        <taxon>Actinopterygii</taxon>
        <taxon>Neopterygii</taxon>
        <taxon>Teleostei</taxon>
        <taxon>Ostariophysi</taxon>
        <taxon>Cypriniformes</taxon>
        <taxon>Cyprinidae</taxon>
        <taxon>Cyprininae</taxon>
        <taxon>Cyprinus</taxon>
    </lineage>
</organism>
<dbReference type="GO" id="GO:0016410">
    <property type="term" value="F:N-acyltransferase activity"/>
    <property type="evidence" value="ECO:0007669"/>
    <property type="project" value="TreeGrafter"/>
</dbReference>
<dbReference type="AlphaFoldDB" id="A0A8C1VB73"/>
<evidence type="ECO:0000256" key="3">
    <source>
        <dbReference type="ARBA" id="ARBA00022801"/>
    </source>
</evidence>
<dbReference type="Pfam" id="PF04970">
    <property type="entry name" value="LRAT"/>
    <property type="match status" value="1"/>
</dbReference>
<evidence type="ECO:0000256" key="4">
    <source>
        <dbReference type="ARBA" id="ARBA00023098"/>
    </source>
</evidence>
<dbReference type="GO" id="GO:0008970">
    <property type="term" value="F:phospholipase A1 activity"/>
    <property type="evidence" value="ECO:0007669"/>
    <property type="project" value="TreeGrafter"/>
</dbReference>
<comment type="similarity">
    <text evidence="1">Belongs to the H-rev107 family.</text>
</comment>
<dbReference type="Proteomes" id="UP000694700">
    <property type="component" value="Unplaced"/>
</dbReference>
<dbReference type="Gene3D" id="3.90.1720.10">
    <property type="entry name" value="endopeptidase domain like (from Nostoc punctiforme)"/>
    <property type="match status" value="1"/>
</dbReference>
<evidence type="ECO:0000313" key="6">
    <source>
        <dbReference type="Ensembl" id="ENSCCRP00015049305.1"/>
    </source>
</evidence>
<evidence type="ECO:0000259" key="5">
    <source>
        <dbReference type="PROSITE" id="PS51934"/>
    </source>
</evidence>
<proteinExistence type="inferred from homology"/>
<keyword evidence="4" id="KW-0443">Lipid metabolism</keyword>
<sequence length="310" mass="35455">MVKSNNFYCNVYKEGEAFIEESFWGRSITINLAVPSLLVIDCTVGRDTEVFHCRYDLHQSILGAPAPGITVGSAAMKSEQDDVIRVEGRVRWMDGDGRKTMMPWQLRWCLGHGTDPEHPSADNTRRNQGSKVPRCRCYMEAVVKERLVFSGAHSLLRRKWNSAEEPKSGDLIEISRGLYEHWAIYIGDGYVIHLVLLSEHADAGVNSVKSVLHNKAEVKKGKLKDVVGEDQYRIHNLLDEQFEPHPTEDILRDAGSLVGNILQYNVFTRNCEHFVTLLRYGKPQSQQVQHDLTHRMYFIIILYTQIILYP</sequence>
<reference evidence="6" key="1">
    <citation type="submission" date="2025-08" db="UniProtKB">
        <authorList>
            <consortium name="Ensembl"/>
        </authorList>
    </citation>
    <scope>IDENTIFICATION</scope>
</reference>
<dbReference type="PANTHER" id="PTHR13943:SF31">
    <property type="entry name" value="PHOSPHOLIPASE A AND ACYLTRANSFERASE 3"/>
    <property type="match status" value="1"/>
</dbReference>
<dbReference type="PANTHER" id="PTHR13943">
    <property type="entry name" value="HRAS-LIKE SUPPRESSOR - RELATED"/>
    <property type="match status" value="1"/>
</dbReference>
<evidence type="ECO:0000256" key="2">
    <source>
        <dbReference type="ARBA" id="ARBA00022679"/>
    </source>
</evidence>
<keyword evidence="2" id="KW-0808">Transferase</keyword>
<feature type="domain" description="LRAT" evidence="5">
    <location>
        <begin position="171"/>
        <end position="287"/>
    </location>
</feature>
<dbReference type="PROSITE" id="PS51934">
    <property type="entry name" value="LRAT"/>
    <property type="match status" value="1"/>
</dbReference>
<protein>
    <recommendedName>
        <fullName evidence="5">LRAT domain-containing protein</fullName>
    </recommendedName>
</protein>
<keyword evidence="3" id="KW-0378">Hydrolase</keyword>
<dbReference type="GO" id="GO:0005737">
    <property type="term" value="C:cytoplasm"/>
    <property type="evidence" value="ECO:0007669"/>
    <property type="project" value="TreeGrafter"/>
</dbReference>
<evidence type="ECO:0000313" key="7">
    <source>
        <dbReference type="Proteomes" id="UP000694700"/>
    </source>
</evidence>
<dbReference type="GO" id="GO:0070292">
    <property type="term" value="P:N-acylphosphatidylethanolamine metabolic process"/>
    <property type="evidence" value="ECO:0007669"/>
    <property type="project" value="TreeGrafter"/>
</dbReference>
<evidence type="ECO:0000256" key="1">
    <source>
        <dbReference type="ARBA" id="ARBA00007824"/>
    </source>
</evidence>